<dbReference type="SUPFAM" id="SSF53271">
    <property type="entry name" value="PRTase-like"/>
    <property type="match status" value="1"/>
</dbReference>
<gene>
    <name evidence="14" type="ORF">AaeL_AAEL014449</name>
</gene>
<dbReference type="GO" id="GO:0005737">
    <property type="term" value="C:cytoplasm"/>
    <property type="evidence" value="ECO:0007669"/>
    <property type="project" value="TreeGrafter"/>
</dbReference>
<dbReference type="GO" id="GO:0004749">
    <property type="term" value="F:ribose phosphate diphosphokinase activity"/>
    <property type="evidence" value="ECO:0007669"/>
    <property type="project" value="UniProtKB-EC"/>
</dbReference>
<dbReference type="InterPro" id="IPR005946">
    <property type="entry name" value="Rib-P_diPkinase"/>
</dbReference>
<dbReference type="PANTHER" id="PTHR10210:SF32">
    <property type="entry name" value="RIBOSE-PHOSPHATE PYROPHOSPHOKINASE 2"/>
    <property type="match status" value="1"/>
</dbReference>
<evidence type="ECO:0000256" key="4">
    <source>
        <dbReference type="ARBA" id="ARBA00022679"/>
    </source>
</evidence>
<dbReference type="InterPro" id="IPR029057">
    <property type="entry name" value="PRTase-like"/>
</dbReference>
<evidence type="ECO:0000256" key="10">
    <source>
        <dbReference type="ARBA" id="ARBA00022842"/>
    </source>
</evidence>
<dbReference type="InterPro" id="IPR029099">
    <property type="entry name" value="Pribosyltran_N"/>
</dbReference>
<evidence type="ECO:0000256" key="5">
    <source>
        <dbReference type="ARBA" id="ARBA00022723"/>
    </source>
</evidence>
<dbReference type="GO" id="GO:0002189">
    <property type="term" value="C:ribose phosphate diphosphokinase complex"/>
    <property type="evidence" value="ECO:0007669"/>
    <property type="project" value="TreeGrafter"/>
</dbReference>
<feature type="region of interest" description="Disordered" evidence="12">
    <location>
        <begin position="273"/>
        <end position="320"/>
    </location>
</feature>
<dbReference type="eggNOG" id="KOG1448">
    <property type="taxonomic scope" value="Eukaryota"/>
</dbReference>
<reference evidence="14" key="1">
    <citation type="submission" date="2005-10" db="EMBL/GenBank/DDBJ databases">
        <authorList>
            <person name="Loftus B.J."/>
            <person name="Nene V.M."/>
            <person name="Hannick L.I."/>
            <person name="Bidwell S."/>
            <person name="Haas B."/>
            <person name="Amedeo P."/>
            <person name="Orvis J."/>
            <person name="Wortman J.R."/>
            <person name="White O.R."/>
            <person name="Salzberg S."/>
            <person name="Shumway M."/>
            <person name="Koo H."/>
            <person name="Zhao Y."/>
            <person name="Holmes M."/>
            <person name="Miller J."/>
            <person name="Schatz M."/>
            <person name="Pop M."/>
            <person name="Pai G."/>
            <person name="Utterback T."/>
            <person name="Rogers Y.-H."/>
            <person name="Kravitz S."/>
            <person name="Fraser C.M."/>
        </authorList>
    </citation>
    <scope>NUCLEOTIDE SEQUENCE</scope>
    <source>
        <strain evidence="14">Liverpool</strain>
    </source>
</reference>
<keyword evidence="7" id="KW-0547">Nucleotide-binding</keyword>
<sequence length="330" mass="37546">MPVRSSNPIRARSLIRNNLEKSSSNNQQQQPHLQSRMPNIKVFSGSSHPDLASRIVDRLGIDLGKVVTKKFSNLETCVEIGESVRGEDVYIVQSGSGEINDNLMELLIMINACKIASASRVTAVIPCFPYARQDKKDKAGDEKLAMLMKTHEWKFRLAVPQPDDESIEQELGGEIPRHSNDALDNLTVGEEVWYRTNNPHSRARWIKATFSKKYSQNIFQIHVGSVSVMAHRRQLKVCKECLDWSLPNVVIRRLEHDGLPDLEAVVTAEDCEEELDDNRGTGKPTPKGEIRKTMNRKRKLPSMADPEAEGLRRSKRTRKKNLENEFLYKF</sequence>
<dbReference type="EMBL" id="CH478302">
    <property type="protein sequence ID" value="EAT33270.1"/>
    <property type="molecule type" value="Genomic_DNA"/>
</dbReference>
<dbReference type="GO" id="GO:0006164">
    <property type="term" value="P:purine nucleotide biosynthetic process"/>
    <property type="evidence" value="ECO:0007669"/>
    <property type="project" value="TreeGrafter"/>
</dbReference>
<dbReference type="SMART" id="SM01400">
    <property type="entry name" value="Pribosyltran_N"/>
    <property type="match status" value="1"/>
</dbReference>
<reference evidence="14" key="3">
    <citation type="submission" date="2012-09" db="EMBL/GenBank/DDBJ databases">
        <authorList>
            <consortium name="VectorBase"/>
        </authorList>
    </citation>
    <scope>NUCLEOTIDE SEQUENCE</scope>
    <source>
        <strain evidence="14">Liverpool</strain>
    </source>
</reference>
<reference evidence="14" key="2">
    <citation type="journal article" date="2007" name="Science">
        <title>Genome sequence of Aedes aegypti, a major arbovirus vector.</title>
        <authorList>
            <person name="Nene V."/>
            <person name="Wortman J.R."/>
            <person name="Lawson D."/>
            <person name="Haas B."/>
            <person name="Kodira C."/>
            <person name="Tu Z.J."/>
            <person name="Loftus B."/>
            <person name="Xi Z."/>
            <person name="Megy K."/>
            <person name="Grabherr M."/>
            <person name="Ren Q."/>
            <person name="Zdobnov E.M."/>
            <person name="Lobo N.F."/>
            <person name="Campbell K.S."/>
            <person name="Brown S.E."/>
            <person name="Bonaldo M.F."/>
            <person name="Zhu J."/>
            <person name="Sinkins S.P."/>
            <person name="Hogenkamp D.G."/>
            <person name="Amedeo P."/>
            <person name="Arensburger P."/>
            <person name="Atkinson P.W."/>
            <person name="Bidwell S."/>
            <person name="Biedler J."/>
            <person name="Birney E."/>
            <person name="Bruggner R.V."/>
            <person name="Costas J."/>
            <person name="Coy M.R."/>
            <person name="Crabtree J."/>
            <person name="Crawford M."/>
            <person name="Debruyn B."/>
            <person name="Decaprio D."/>
            <person name="Eiglmeier K."/>
            <person name="Eisenstadt E."/>
            <person name="El-Dorry H."/>
            <person name="Gelbart W.M."/>
            <person name="Gomes S.L."/>
            <person name="Hammond M."/>
            <person name="Hannick L.I."/>
            <person name="Hogan J.R."/>
            <person name="Holmes M.H."/>
            <person name="Jaffe D."/>
            <person name="Johnston J.S."/>
            <person name="Kennedy R.C."/>
            <person name="Koo H."/>
            <person name="Kravitz S."/>
            <person name="Kriventseva E.V."/>
            <person name="Kulp D."/>
            <person name="Labutti K."/>
            <person name="Lee E."/>
            <person name="Li S."/>
            <person name="Lovin D.D."/>
            <person name="Mao C."/>
            <person name="Mauceli E."/>
            <person name="Menck C.F."/>
            <person name="Miller J.R."/>
            <person name="Montgomery P."/>
            <person name="Mori A."/>
            <person name="Nascimento A.L."/>
            <person name="Naveira H.F."/>
            <person name="Nusbaum C."/>
            <person name="O'leary S."/>
            <person name="Orvis J."/>
            <person name="Pertea M."/>
            <person name="Quesneville H."/>
            <person name="Reidenbach K.R."/>
            <person name="Rogers Y.H."/>
            <person name="Roth C.W."/>
            <person name="Schneider J.R."/>
            <person name="Schatz M."/>
            <person name="Shumway M."/>
            <person name="Stanke M."/>
            <person name="Stinson E.O."/>
            <person name="Tubio J.M."/>
            <person name="Vanzee J.P."/>
            <person name="Verjovski-Almeida S."/>
            <person name="Werner D."/>
            <person name="White O."/>
            <person name="Wyder S."/>
            <person name="Zeng Q."/>
            <person name="Zhao Q."/>
            <person name="Zhao Y."/>
            <person name="Hill C.A."/>
            <person name="Raikhel A.S."/>
            <person name="Soares M.B."/>
            <person name="Knudson D.L."/>
            <person name="Lee N.H."/>
            <person name="Galagan J."/>
            <person name="Salzberg S.L."/>
            <person name="Paulsen I.T."/>
            <person name="Dimopoulos G."/>
            <person name="Collins F.H."/>
            <person name="Birren B."/>
            <person name="Fraser-Liggett C.M."/>
            <person name="Severson D.W."/>
        </authorList>
    </citation>
    <scope>NUCLEOTIDE SEQUENCE [LARGE SCALE GENOMIC DNA]</scope>
    <source>
        <strain evidence="14">Liverpool</strain>
    </source>
</reference>
<comment type="similarity">
    <text evidence="2">Belongs to the ribose-phosphate pyrophosphokinase family.</text>
</comment>
<evidence type="ECO:0000256" key="3">
    <source>
        <dbReference type="ARBA" id="ARBA00013247"/>
    </source>
</evidence>
<dbReference type="HOGENOM" id="CLU_842549_0_0_1"/>
<dbReference type="PANTHER" id="PTHR10210">
    <property type="entry name" value="RIBOSE-PHOSPHATE DIPHOSPHOKINASE FAMILY MEMBER"/>
    <property type="match status" value="1"/>
</dbReference>
<evidence type="ECO:0000256" key="7">
    <source>
        <dbReference type="ARBA" id="ARBA00022741"/>
    </source>
</evidence>
<protein>
    <recommendedName>
        <fullName evidence="3">ribose-phosphate diphosphokinase</fullName>
        <ecNumber evidence="3">2.7.6.1</ecNumber>
    </recommendedName>
</protein>
<evidence type="ECO:0000256" key="11">
    <source>
        <dbReference type="ARBA" id="ARBA00049535"/>
    </source>
</evidence>
<evidence type="ECO:0000259" key="13">
    <source>
        <dbReference type="Pfam" id="PF13793"/>
    </source>
</evidence>
<organism evidence="14 15">
    <name type="scientific">Aedes aegypti</name>
    <name type="common">Yellowfever mosquito</name>
    <name type="synonym">Culex aegypti</name>
    <dbReference type="NCBI Taxonomy" id="7159"/>
    <lineage>
        <taxon>Eukaryota</taxon>
        <taxon>Metazoa</taxon>
        <taxon>Ecdysozoa</taxon>
        <taxon>Arthropoda</taxon>
        <taxon>Hexapoda</taxon>
        <taxon>Insecta</taxon>
        <taxon>Pterygota</taxon>
        <taxon>Neoptera</taxon>
        <taxon>Endopterygota</taxon>
        <taxon>Diptera</taxon>
        <taxon>Nematocera</taxon>
        <taxon>Culicoidea</taxon>
        <taxon>Culicidae</taxon>
        <taxon>Culicinae</taxon>
        <taxon>Aedini</taxon>
        <taxon>Aedes</taxon>
        <taxon>Stegomyia</taxon>
    </lineage>
</organism>
<dbReference type="AlphaFoldDB" id="Q16GA3"/>
<dbReference type="GO" id="GO:0006015">
    <property type="term" value="P:5-phosphoribose 1-diphosphate biosynthetic process"/>
    <property type="evidence" value="ECO:0007669"/>
    <property type="project" value="TreeGrafter"/>
</dbReference>
<evidence type="ECO:0000256" key="6">
    <source>
        <dbReference type="ARBA" id="ARBA00022727"/>
    </source>
</evidence>
<dbReference type="Pfam" id="PF13793">
    <property type="entry name" value="Pribosyltran_N"/>
    <property type="match status" value="1"/>
</dbReference>
<dbReference type="GO" id="GO:0016301">
    <property type="term" value="F:kinase activity"/>
    <property type="evidence" value="ECO:0007669"/>
    <property type="project" value="UniProtKB-KW"/>
</dbReference>
<name>Q16GA3_AEDAE</name>
<proteinExistence type="inferred from homology"/>
<dbReference type="STRING" id="7159.Q16GA3"/>
<evidence type="ECO:0000313" key="14">
    <source>
        <dbReference type="EMBL" id="EAT33270.1"/>
    </source>
</evidence>
<evidence type="ECO:0000256" key="2">
    <source>
        <dbReference type="ARBA" id="ARBA00006478"/>
    </source>
</evidence>
<comment type="catalytic activity">
    <reaction evidence="11">
        <text>D-ribose 5-phosphate + ATP = 5-phospho-alpha-D-ribose 1-diphosphate + AMP + H(+)</text>
        <dbReference type="Rhea" id="RHEA:15609"/>
        <dbReference type="ChEBI" id="CHEBI:15378"/>
        <dbReference type="ChEBI" id="CHEBI:30616"/>
        <dbReference type="ChEBI" id="CHEBI:58017"/>
        <dbReference type="ChEBI" id="CHEBI:78346"/>
        <dbReference type="ChEBI" id="CHEBI:456215"/>
        <dbReference type="EC" id="2.7.6.1"/>
    </reaction>
</comment>
<dbReference type="VEuPathDB" id="VectorBase:AAEL023037"/>
<keyword evidence="5" id="KW-0479">Metal-binding</keyword>
<keyword evidence="6" id="KW-0545">Nucleotide biosynthesis</keyword>
<evidence type="ECO:0000256" key="8">
    <source>
        <dbReference type="ARBA" id="ARBA00022777"/>
    </source>
</evidence>
<dbReference type="Proteomes" id="UP000682892">
    <property type="component" value="Unassembled WGS sequence"/>
</dbReference>
<keyword evidence="8" id="KW-0418">Kinase</keyword>
<comment type="pathway">
    <text evidence="1">Metabolic intermediate biosynthesis; 5-phospho-alpha-D-ribose 1-diphosphate biosynthesis; 5-phospho-alpha-D-ribose 1-diphosphate from D-ribose 5-phosphate (route I): step 1/1.</text>
</comment>
<dbReference type="GO" id="GO:0000287">
    <property type="term" value="F:magnesium ion binding"/>
    <property type="evidence" value="ECO:0007669"/>
    <property type="project" value="InterPro"/>
</dbReference>
<keyword evidence="4" id="KW-0808">Transferase</keyword>
<dbReference type="NCBIfam" id="TIGR01251">
    <property type="entry name" value="ribP_PPkin"/>
    <property type="match status" value="1"/>
</dbReference>
<dbReference type="EC" id="2.7.6.1" evidence="3"/>
<evidence type="ECO:0000256" key="9">
    <source>
        <dbReference type="ARBA" id="ARBA00022840"/>
    </source>
</evidence>
<keyword evidence="10" id="KW-0460">Magnesium</keyword>
<evidence type="ECO:0000256" key="12">
    <source>
        <dbReference type="SAM" id="MobiDB-lite"/>
    </source>
</evidence>
<feature type="domain" description="Ribose-phosphate pyrophosphokinase N-terminal" evidence="13">
    <location>
        <begin position="40"/>
        <end position="140"/>
    </location>
</feature>
<evidence type="ECO:0000256" key="1">
    <source>
        <dbReference type="ARBA" id="ARBA00004996"/>
    </source>
</evidence>
<dbReference type="FunFam" id="3.40.50.2020:FF:000007">
    <property type="entry name" value="Ribose-phosphate pyrophosphokinase"/>
    <property type="match status" value="1"/>
</dbReference>
<keyword evidence="9" id="KW-0067">ATP-binding</keyword>
<accession>Q16GA3</accession>
<dbReference type="Gene3D" id="3.40.50.2020">
    <property type="match status" value="1"/>
</dbReference>
<evidence type="ECO:0000313" key="15">
    <source>
        <dbReference type="Proteomes" id="UP000682892"/>
    </source>
</evidence>
<dbReference type="GO" id="GO:0005524">
    <property type="term" value="F:ATP binding"/>
    <property type="evidence" value="ECO:0007669"/>
    <property type="project" value="UniProtKB-KW"/>
</dbReference>
<dbReference type="PaxDb" id="7159-AAEL014449-PA"/>